<dbReference type="EMBL" id="FNIJ01000025">
    <property type="protein sequence ID" value="SDP20754.1"/>
    <property type="molecule type" value="Genomic_DNA"/>
</dbReference>
<keyword evidence="3" id="KW-1185">Reference proteome</keyword>
<protein>
    <recommendedName>
        <fullName evidence="4">Lipoprotein</fullName>
    </recommendedName>
</protein>
<name>A0A1H0QTW7_9PSED</name>
<feature type="signal peptide" evidence="1">
    <location>
        <begin position="1"/>
        <end position="21"/>
    </location>
</feature>
<dbReference type="AlphaFoldDB" id="A0A1H0QTW7"/>
<evidence type="ECO:0008006" key="4">
    <source>
        <dbReference type="Google" id="ProtNLM"/>
    </source>
</evidence>
<accession>A0A1H0QTW7</accession>
<keyword evidence="1" id="KW-0732">Signal</keyword>
<evidence type="ECO:0000256" key="1">
    <source>
        <dbReference type="SAM" id="SignalP"/>
    </source>
</evidence>
<evidence type="ECO:0000313" key="3">
    <source>
        <dbReference type="Proteomes" id="UP000242957"/>
    </source>
</evidence>
<proteinExistence type="predicted"/>
<dbReference type="OrthoDB" id="9155375at2"/>
<dbReference type="Proteomes" id="UP000242957">
    <property type="component" value="Unassembled WGS sequence"/>
</dbReference>
<dbReference type="Pfam" id="PF20101">
    <property type="entry name" value="DUF6491"/>
    <property type="match status" value="1"/>
</dbReference>
<organism evidence="2 3">
    <name type="scientific">Pseudomonas jinjuensis</name>
    <dbReference type="NCBI Taxonomy" id="198616"/>
    <lineage>
        <taxon>Bacteria</taxon>
        <taxon>Pseudomonadati</taxon>
        <taxon>Pseudomonadota</taxon>
        <taxon>Gammaproteobacteria</taxon>
        <taxon>Pseudomonadales</taxon>
        <taxon>Pseudomonadaceae</taxon>
        <taxon>Pseudomonas</taxon>
    </lineage>
</organism>
<reference evidence="3" key="1">
    <citation type="submission" date="2016-10" db="EMBL/GenBank/DDBJ databases">
        <authorList>
            <person name="Varghese N."/>
            <person name="Submissions S."/>
        </authorList>
    </citation>
    <scope>NUCLEOTIDE SEQUENCE [LARGE SCALE GENOMIC DNA]</scope>
    <source>
        <strain evidence="3">JCM 21621</strain>
    </source>
</reference>
<gene>
    <name evidence="2" type="ORF">SAMN05216193_12529</name>
</gene>
<sequence>MRKPRAFLLLMAIPLFTACSSSPPSDQLPLDQHLAKLGYRQGEAVQSIPYWNFDGWQYLDKSHITIGQGPGPVYLVEFSAPCNNLGNSNRISTSTTVGSLTKLDRIISVDFAGIPEPCLIGDLYKLERVPKAKSRPVHEGY</sequence>
<dbReference type="PROSITE" id="PS51257">
    <property type="entry name" value="PROKAR_LIPOPROTEIN"/>
    <property type="match status" value="1"/>
</dbReference>
<evidence type="ECO:0000313" key="2">
    <source>
        <dbReference type="EMBL" id="SDP20754.1"/>
    </source>
</evidence>
<feature type="chain" id="PRO_5017294546" description="Lipoprotein" evidence="1">
    <location>
        <begin position="22"/>
        <end position="141"/>
    </location>
</feature>
<dbReference type="InterPro" id="IPR045500">
    <property type="entry name" value="DUF6491"/>
</dbReference>
<dbReference type="RefSeq" id="WP_084315090.1">
    <property type="nucleotide sequence ID" value="NZ_FNIJ01000025.1"/>
</dbReference>